<proteinExistence type="predicted"/>
<dbReference type="PROSITE" id="PS00211">
    <property type="entry name" value="ABC_TRANSPORTER_1"/>
    <property type="match status" value="1"/>
</dbReference>
<evidence type="ECO:0000256" key="1">
    <source>
        <dbReference type="ARBA" id="ARBA00022448"/>
    </source>
</evidence>
<comment type="caution">
    <text evidence="6">The sequence shown here is derived from an EMBL/GenBank/DDBJ whole genome shotgun (WGS) entry which is preliminary data.</text>
</comment>
<evidence type="ECO:0000256" key="4">
    <source>
        <dbReference type="SAM" id="MobiDB-lite"/>
    </source>
</evidence>
<dbReference type="SMART" id="SM00382">
    <property type="entry name" value="AAA"/>
    <property type="match status" value="1"/>
</dbReference>
<organism evidence="6 7">
    <name type="scientific">Candidatus Segetimicrobium genomatis</name>
    <dbReference type="NCBI Taxonomy" id="2569760"/>
    <lineage>
        <taxon>Bacteria</taxon>
        <taxon>Bacillati</taxon>
        <taxon>Candidatus Sysuimicrobiota</taxon>
        <taxon>Candidatus Sysuimicrobiia</taxon>
        <taxon>Candidatus Sysuimicrobiales</taxon>
        <taxon>Candidatus Segetimicrobiaceae</taxon>
        <taxon>Candidatus Segetimicrobium</taxon>
    </lineage>
</organism>
<evidence type="ECO:0000313" key="7">
    <source>
        <dbReference type="Proteomes" id="UP000318509"/>
    </source>
</evidence>
<dbReference type="Gene3D" id="3.40.50.300">
    <property type="entry name" value="P-loop containing nucleotide triphosphate hydrolases"/>
    <property type="match status" value="1"/>
</dbReference>
<dbReference type="SUPFAM" id="SSF52540">
    <property type="entry name" value="P-loop containing nucleoside triphosphate hydrolases"/>
    <property type="match status" value="1"/>
</dbReference>
<dbReference type="EMBL" id="VBAK01000112">
    <property type="protein sequence ID" value="TMI90485.1"/>
    <property type="molecule type" value="Genomic_DNA"/>
</dbReference>
<gene>
    <name evidence="6" type="ORF">E6H00_06835</name>
</gene>
<sequence>MTCRSSTPPHCASSPPSRPAGAPTAWWWVISGLTPAVECVGLTRRFVGVAAVNEMSLRVGSGELFGLLGPNGAGKTTLHRMLTTTLFPTAGTARVAGCDVVREAPQVRDRIGVVFQEPALDDRLTARQNLELHAVLYRIHPHWLPSRVREALAWAELAGDADRPVRTFSGGMKRRLELARALLHRPPVLFLDEPTAGLDPQGRRRLWDQVTRLREGGVTVFLSTQNMAEAEGCDRVAIIDHGSLLAVGSPAEVKVLVTQRSDATLEEVFLELTGRGLRDEEATARDHLLGFARRGGELTR</sequence>
<evidence type="ECO:0000313" key="6">
    <source>
        <dbReference type="EMBL" id="TMI90485.1"/>
    </source>
</evidence>
<keyword evidence="3 6" id="KW-0067">ATP-binding</keyword>
<name>A0A537K3Y4_9BACT</name>
<evidence type="ECO:0000256" key="3">
    <source>
        <dbReference type="ARBA" id="ARBA00022840"/>
    </source>
</evidence>
<dbReference type="PROSITE" id="PS50893">
    <property type="entry name" value="ABC_TRANSPORTER_2"/>
    <property type="match status" value="1"/>
</dbReference>
<dbReference type="AlphaFoldDB" id="A0A537K3Y4"/>
<keyword evidence="1" id="KW-0813">Transport</keyword>
<dbReference type="GO" id="GO:0005524">
    <property type="term" value="F:ATP binding"/>
    <property type="evidence" value="ECO:0007669"/>
    <property type="project" value="UniProtKB-KW"/>
</dbReference>
<accession>A0A537K3Y4</accession>
<evidence type="ECO:0000256" key="2">
    <source>
        <dbReference type="ARBA" id="ARBA00022741"/>
    </source>
</evidence>
<dbReference type="InterPro" id="IPR050763">
    <property type="entry name" value="ABC_transporter_ATP-binding"/>
</dbReference>
<feature type="compositionally biased region" description="Low complexity" evidence="4">
    <location>
        <begin position="12"/>
        <end position="21"/>
    </location>
</feature>
<dbReference type="InterPro" id="IPR003439">
    <property type="entry name" value="ABC_transporter-like_ATP-bd"/>
</dbReference>
<keyword evidence="2" id="KW-0547">Nucleotide-binding</keyword>
<feature type="region of interest" description="Disordered" evidence="4">
    <location>
        <begin position="1"/>
        <end position="21"/>
    </location>
</feature>
<dbReference type="Pfam" id="PF00005">
    <property type="entry name" value="ABC_tran"/>
    <property type="match status" value="1"/>
</dbReference>
<feature type="domain" description="ABC transporter" evidence="5">
    <location>
        <begin position="37"/>
        <end position="266"/>
    </location>
</feature>
<dbReference type="Proteomes" id="UP000318509">
    <property type="component" value="Unassembled WGS sequence"/>
</dbReference>
<reference evidence="6 7" key="1">
    <citation type="journal article" date="2019" name="Nat. Microbiol.">
        <title>Mediterranean grassland soil C-N compound turnover is dependent on rainfall and depth, and is mediated by genomically divergent microorganisms.</title>
        <authorList>
            <person name="Diamond S."/>
            <person name="Andeer P.F."/>
            <person name="Li Z."/>
            <person name="Crits-Christoph A."/>
            <person name="Burstein D."/>
            <person name="Anantharaman K."/>
            <person name="Lane K.R."/>
            <person name="Thomas B.C."/>
            <person name="Pan C."/>
            <person name="Northen T.R."/>
            <person name="Banfield J.F."/>
        </authorList>
    </citation>
    <scope>NUCLEOTIDE SEQUENCE [LARGE SCALE GENOMIC DNA]</scope>
    <source>
        <strain evidence="6">NP_3</strain>
    </source>
</reference>
<dbReference type="InterPro" id="IPR017871">
    <property type="entry name" value="ABC_transporter-like_CS"/>
</dbReference>
<dbReference type="PANTHER" id="PTHR42711">
    <property type="entry name" value="ABC TRANSPORTER ATP-BINDING PROTEIN"/>
    <property type="match status" value="1"/>
</dbReference>
<dbReference type="PANTHER" id="PTHR42711:SF18">
    <property type="entry name" value="ABC TRANSPORTER, ATP-BINDING PROTEIN"/>
    <property type="match status" value="1"/>
</dbReference>
<evidence type="ECO:0000259" key="5">
    <source>
        <dbReference type="PROSITE" id="PS50893"/>
    </source>
</evidence>
<dbReference type="InterPro" id="IPR003593">
    <property type="entry name" value="AAA+_ATPase"/>
</dbReference>
<protein>
    <submittedName>
        <fullName evidence="6">ATP-binding cassette domain-containing protein</fullName>
    </submittedName>
</protein>
<dbReference type="GO" id="GO:0016887">
    <property type="term" value="F:ATP hydrolysis activity"/>
    <property type="evidence" value="ECO:0007669"/>
    <property type="project" value="InterPro"/>
</dbReference>
<dbReference type="InterPro" id="IPR027417">
    <property type="entry name" value="P-loop_NTPase"/>
</dbReference>